<evidence type="ECO:0000256" key="1">
    <source>
        <dbReference type="SAM" id="MobiDB-lite"/>
    </source>
</evidence>
<evidence type="ECO:0000313" key="2">
    <source>
        <dbReference type="EMBL" id="GGM99079.1"/>
    </source>
</evidence>
<dbReference type="Proteomes" id="UP000632339">
    <property type="component" value="Unassembled WGS sequence"/>
</dbReference>
<dbReference type="EMBL" id="BMLI01000002">
    <property type="protein sequence ID" value="GGM99079.1"/>
    <property type="molecule type" value="Genomic_DNA"/>
</dbReference>
<feature type="compositionally biased region" description="Low complexity" evidence="1">
    <location>
        <begin position="48"/>
        <end position="60"/>
    </location>
</feature>
<accession>A0ABQ2I5F3</accession>
<organism evidence="2 3">
    <name type="scientific">Dyadobacter beijingensis</name>
    <dbReference type="NCBI Taxonomy" id="365489"/>
    <lineage>
        <taxon>Bacteria</taxon>
        <taxon>Pseudomonadati</taxon>
        <taxon>Bacteroidota</taxon>
        <taxon>Cytophagia</taxon>
        <taxon>Cytophagales</taxon>
        <taxon>Spirosomataceae</taxon>
        <taxon>Dyadobacter</taxon>
    </lineage>
</organism>
<feature type="region of interest" description="Disordered" evidence="1">
    <location>
        <begin position="30"/>
        <end position="62"/>
    </location>
</feature>
<comment type="caution">
    <text evidence="2">The sequence shown here is derived from an EMBL/GenBank/DDBJ whole genome shotgun (WGS) entry which is preliminary data.</text>
</comment>
<protein>
    <submittedName>
        <fullName evidence="2">Uncharacterized protein</fullName>
    </submittedName>
</protein>
<name>A0ABQ2I5F3_9BACT</name>
<proteinExistence type="predicted"/>
<keyword evidence="3" id="KW-1185">Reference proteome</keyword>
<reference evidence="3" key="1">
    <citation type="journal article" date="2019" name="Int. J. Syst. Evol. Microbiol.">
        <title>The Global Catalogue of Microorganisms (GCM) 10K type strain sequencing project: providing services to taxonomists for standard genome sequencing and annotation.</title>
        <authorList>
            <consortium name="The Broad Institute Genomics Platform"/>
            <consortium name="The Broad Institute Genome Sequencing Center for Infectious Disease"/>
            <person name="Wu L."/>
            <person name="Ma J."/>
        </authorList>
    </citation>
    <scope>NUCLEOTIDE SEQUENCE [LARGE SCALE GENOMIC DNA]</scope>
    <source>
        <strain evidence="3">CGMCC 1.6375</strain>
    </source>
</reference>
<sequence length="281" mass="31113">MVMRKEKWLVWGIVLILIQMVACERSKMEENAPAPVSARTGVDSLGADSTHTDSTGTDSTAVPDSLTRRIYTEKTTGIEQKFPAVFTLINGKSPFVKWRVLPQEVTHNKGIKTTIYFQKAGKYRVLAIDSLSNDTTFIDVQVSDQVYQLPASEKPLAANDVLNVAPVAFGDTVENMIGLKFATVQSYPCSQNYLSAVWSKIGNSYQIKIGKTLTGARCYSPEKSPGTGFQSIYNIPADFSGTVEIHFNDQVYTGTMTRKGKSGYTFEWPYQTGVVFTKKEL</sequence>
<evidence type="ECO:0000313" key="3">
    <source>
        <dbReference type="Proteomes" id="UP000632339"/>
    </source>
</evidence>
<gene>
    <name evidence="2" type="ORF">GCM10010967_36330</name>
</gene>